<dbReference type="Pfam" id="PF13591">
    <property type="entry name" value="MerR_2"/>
    <property type="match status" value="1"/>
</dbReference>
<gene>
    <name evidence="1" type="ORF">DPM35_10900</name>
</gene>
<dbReference type="OrthoDB" id="9800876at2"/>
<evidence type="ECO:0000313" key="1">
    <source>
        <dbReference type="EMBL" id="RAZ77520.1"/>
    </source>
</evidence>
<dbReference type="InterPro" id="IPR009061">
    <property type="entry name" value="DNA-bd_dom_put_sf"/>
</dbReference>
<organism evidence="1 2">
    <name type="scientific">Mesorhizobium atlanticum</name>
    <dbReference type="NCBI Taxonomy" id="2233532"/>
    <lineage>
        <taxon>Bacteria</taxon>
        <taxon>Pseudomonadati</taxon>
        <taxon>Pseudomonadota</taxon>
        <taxon>Alphaproteobacteria</taxon>
        <taxon>Hyphomicrobiales</taxon>
        <taxon>Phyllobacteriaceae</taxon>
        <taxon>Mesorhizobium</taxon>
    </lineage>
</organism>
<evidence type="ECO:0008006" key="3">
    <source>
        <dbReference type="Google" id="ProtNLM"/>
    </source>
</evidence>
<accession>A0A330GYB8</accession>
<dbReference type="Gene3D" id="1.10.1660.10">
    <property type="match status" value="1"/>
</dbReference>
<protein>
    <recommendedName>
        <fullName evidence="3">MerR family transcriptional regulator</fullName>
    </recommendedName>
</protein>
<dbReference type="RefSeq" id="WP_112127767.1">
    <property type="nucleotide sequence ID" value="NZ_QMBQ01000003.1"/>
</dbReference>
<proteinExistence type="predicted"/>
<dbReference type="Proteomes" id="UP000251956">
    <property type="component" value="Unassembled WGS sequence"/>
</dbReference>
<dbReference type="EMBL" id="QMBQ01000003">
    <property type="protein sequence ID" value="RAZ77520.1"/>
    <property type="molecule type" value="Genomic_DNA"/>
</dbReference>
<dbReference type="SUPFAM" id="SSF46955">
    <property type="entry name" value="Putative DNA-binding domain"/>
    <property type="match status" value="1"/>
</dbReference>
<reference evidence="2" key="1">
    <citation type="submission" date="2018-06" db="EMBL/GenBank/DDBJ databases">
        <authorList>
            <person name="Helene L.C."/>
            <person name="Dall'Agnol R."/>
            <person name="Delamuta J.R."/>
            <person name="Hungria M."/>
        </authorList>
    </citation>
    <scope>NUCLEOTIDE SEQUENCE [LARGE SCALE GENOMIC DNA]</scope>
    <source>
        <strain evidence="2">CNPSo 3140</strain>
    </source>
</reference>
<reference evidence="1 2" key="2">
    <citation type="submission" date="2018-07" db="EMBL/GenBank/DDBJ databases">
        <title>Diversity of Mesorhizobium strains in Brazil.</title>
        <authorList>
            <person name="Helene L.C.F."/>
            <person name="Dall'Agnol R."/>
            <person name="Delamuta J.R.M."/>
            <person name="Hungria M."/>
        </authorList>
    </citation>
    <scope>NUCLEOTIDE SEQUENCE [LARGE SCALE GENOMIC DNA]</scope>
    <source>
        <strain evidence="1 2">CNPSo 3140</strain>
    </source>
</reference>
<dbReference type="AlphaFoldDB" id="A0A330GYB8"/>
<evidence type="ECO:0000313" key="2">
    <source>
        <dbReference type="Proteomes" id="UP000251956"/>
    </source>
</evidence>
<name>A0A330GYB8_9HYPH</name>
<comment type="caution">
    <text evidence="1">The sequence shown here is derived from an EMBL/GenBank/DDBJ whole genome shotgun (WGS) entry which is preliminary data.</text>
</comment>
<keyword evidence="2" id="KW-1185">Reference proteome</keyword>
<sequence length="91" mass="10742">MNKKEFLKSSDLRVQTLELWLEQQWLIPEQTSKGIRFTDIDIARARLIHELKNDFGANDEGVDVILHLMDQLHELRRALAQLREDIKGRSF</sequence>